<keyword evidence="1" id="KW-0677">Repeat</keyword>
<evidence type="ECO:0000259" key="5">
    <source>
        <dbReference type="SMART" id="SM00382"/>
    </source>
</evidence>
<keyword evidence="7" id="KW-1185">Reference proteome</keyword>
<dbReference type="Proteomes" id="UP000254848">
    <property type="component" value="Unassembled WGS sequence"/>
</dbReference>
<evidence type="ECO:0000256" key="1">
    <source>
        <dbReference type="ARBA" id="ARBA00022737"/>
    </source>
</evidence>
<dbReference type="PANTHER" id="PTHR19211">
    <property type="entry name" value="ATP-BINDING TRANSPORT PROTEIN-RELATED"/>
    <property type="match status" value="1"/>
</dbReference>
<dbReference type="GO" id="GO:0016887">
    <property type="term" value="F:ATP hydrolysis activity"/>
    <property type="evidence" value="ECO:0007669"/>
    <property type="project" value="InterPro"/>
</dbReference>
<accession>A0A370QUC8</accession>
<evidence type="ECO:0000256" key="2">
    <source>
        <dbReference type="ARBA" id="ARBA00022741"/>
    </source>
</evidence>
<evidence type="ECO:0000256" key="4">
    <source>
        <dbReference type="SAM" id="MobiDB-lite"/>
    </source>
</evidence>
<dbReference type="InterPro" id="IPR003439">
    <property type="entry name" value="ABC_transporter-like_ATP-bd"/>
</dbReference>
<dbReference type="PROSITE" id="PS00211">
    <property type="entry name" value="ABC_TRANSPORTER_1"/>
    <property type="match status" value="1"/>
</dbReference>
<dbReference type="SMART" id="SM00382">
    <property type="entry name" value="AAA"/>
    <property type="match status" value="1"/>
</dbReference>
<dbReference type="AlphaFoldDB" id="A0A370QUC8"/>
<dbReference type="Gene3D" id="3.40.50.300">
    <property type="entry name" value="P-loop containing nucleotide triphosphate hydrolases"/>
    <property type="match status" value="2"/>
</dbReference>
<dbReference type="InterPro" id="IPR027417">
    <property type="entry name" value="P-loop_NTPase"/>
</dbReference>
<evidence type="ECO:0000313" key="6">
    <source>
        <dbReference type="EMBL" id="RDK92835.1"/>
    </source>
</evidence>
<comment type="caution">
    <text evidence="6">The sequence shown here is derived from an EMBL/GenBank/DDBJ whole genome shotgun (WGS) entry which is preliminary data.</text>
</comment>
<feature type="compositionally biased region" description="Basic and acidic residues" evidence="4">
    <location>
        <begin position="245"/>
        <end position="259"/>
    </location>
</feature>
<feature type="domain" description="AAA+ ATPase" evidence="5">
    <location>
        <begin position="315"/>
        <end position="483"/>
    </location>
</feature>
<protein>
    <submittedName>
        <fullName evidence="6">ATPase subunit of ABC transporter with duplicated ATPase domains</fullName>
    </submittedName>
</protein>
<feature type="compositionally biased region" description="Basic and acidic residues" evidence="4">
    <location>
        <begin position="204"/>
        <end position="214"/>
    </location>
</feature>
<organism evidence="6 7">
    <name type="scientific">Enterobacillus tribolii</name>
    <dbReference type="NCBI Taxonomy" id="1487935"/>
    <lineage>
        <taxon>Bacteria</taxon>
        <taxon>Pseudomonadati</taxon>
        <taxon>Pseudomonadota</taxon>
        <taxon>Gammaproteobacteria</taxon>
        <taxon>Enterobacterales</taxon>
        <taxon>Hafniaceae</taxon>
        <taxon>Enterobacillus</taxon>
    </lineage>
</organism>
<evidence type="ECO:0000313" key="7">
    <source>
        <dbReference type="Proteomes" id="UP000254848"/>
    </source>
</evidence>
<dbReference type="InterPro" id="IPR050611">
    <property type="entry name" value="ABCF"/>
</dbReference>
<dbReference type="SUPFAM" id="SSF52540">
    <property type="entry name" value="P-loop containing nucleoside triphosphate hydrolases"/>
    <property type="match status" value="2"/>
</dbReference>
<keyword evidence="2" id="KW-0547">Nucleotide-binding</keyword>
<dbReference type="CDD" id="cd03221">
    <property type="entry name" value="ABCF_EF-3"/>
    <property type="match status" value="1"/>
</dbReference>
<name>A0A370QUC8_9GAMM</name>
<feature type="region of interest" description="Disordered" evidence="4">
    <location>
        <begin position="195"/>
        <end position="259"/>
    </location>
</feature>
<evidence type="ECO:0000256" key="3">
    <source>
        <dbReference type="ARBA" id="ARBA00022840"/>
    </source>
</evidence>
<proteinExistence type="predicted"/>
<dbReference type="InterPro" id="IPR003593">
    <property type="entry name" value="AAA+_ATPase"/>
</dbReference>
<dbReference type="GO" id="GO:0005524">
    <property type="term" value="F:ATP binding"/>
    <property type="evidence" value="ECO:0007669"/>
    <property type="project" value="UniProtKB-KW"/>
</dbReference>
<dbReference type="PANTHER" id="PTHR19211:SF6">
    <property type="entry name" value="BLL7188 PROTEIN"/>
    <property type="match status" value="1"/>
</dbReference>
<dbReference type="InterPro" id="IPR017871">
    <property type="entry name" value="ABC_transporter-like_CS"/>
</dbReference>
<gene>
    <name evidence="6" type="ORF">C8D90_103228</name>
</gene>
<dbReference type="EMBL" id="QRAP01000003">
    <property type="protein sequence ID" value="RDK92835.1"/>
    <property type="molecule type" value="Genomic_DNA"/>
</dbReference>
<sequence>MGLRTPSAGRVERHGRWYYVRQQPEAGLPAGAQVIDLLGLAPWFRALERVERGEPEDGDIDALDGRWQLREHAAEALAAAGLSGLHAQSPLARLSGGERTRIALAGAFLSGADGLLLDEPSNHLDAGARTWLSNQLQRWPGHIITISHDRALLEQIPVTVALQAERLARHGGNYASWQSAVRQQQAAISAELDHLRAERKRASRERSAAHDAQQRRHAHNQRQGSQANLDGLTKGRRKDGAQAYDGRETQKREQQRQNLDNEVRETFSRLLPDTGVVLALPQSHVPANRRVLTCERLRLPCHPPSFPALDLCLNGPVRIGITGPNGAGKSTFLDLVAGELRPVHGRCETGVRCARIDQNASAYLPAALSVLQALSRLNSPLTESELRTRLAQLGLAADTVTRPSAHYSGGERMKAALACALWGSEPAQLLLLDEPGNHLDLPALEALEHALIAYPGALMVVSHDTHFLNALALTHRLHIGPGGWRLEPVSG</sequence>
<reference evidence="6 7" key="1">
    <citation type="submission" date="2018-07" db="EMBL/GenBank/DDBJ databases">
        <title>Genomic Encyclopedia of Type Strains, Phase IV (KMG-IV): sequencing the most valuable type-strain genomes for metagenomic binning, comparative biology and taxonomic classification.</title>
        <authorList>
            <person name="Goeker M."/>
        </authorList>
    </citation>
    <scope>NUCLEOTIDE SEQUENCE [LARGE SCALE GENOMIC DNA]</scope>
    <source>
        <strain evidence="6 7">DSM 103736</strain>
    </source>
</reference>
<keyword evidence="3" id="KW-0067">ATP-binding</keyword>
<dbReference type="Pfam" id="PF00005">
    <property type="entry name" value="ABC_tran"/>
    <property type="match status" value="2"/>
</dbReference>